<dbReference type="InterPro" id="IPR019826">
    <property type="entry name" value="Carboxylesterase_B_AS"/>
</dbReference>
<comment type="caution">
    <text evidence="5">The sequence shown here is derived from an EMBL/GenBank/DDBJ whole genome shotgun (WGS) entry which is preliminary data.</text>
</comment>
<dbReference type="PROSITE" id="PS00122">
    <property type="entry name" value="CARBOXYLESTERASE_B_1"/>
    <property type="match status" value="1"/>
</dbReference>
<name>A0ABQ0CLI2_9HYPO</name>
<keyword evidence="2 3" id="KW-0378">Hydrolase</keyword>
<dbReference type="EMBL" id="BAAFGZ010000074">
    <property type="protein sequence ID" value="GAB0134288.1"/>
    <property type="molecule type" value="Genomic_DNA"/>
</dbReference>
<accession>A0ABQ0CLI2</accession>
<dbReference type="Gene3D" id="3.40.50.1820">
    <property type="entry name" value="alpha/beta hydrolase"/>
    <property type="match status" value="1"/>
</dbReference>
<protein>
    <recommendedName>
        <fullName evidence="3">Carboxylic ester hydrolase</fullName>
        <ecNumber evidence="3">3.1.1.-</ecNumber>
    </recommendedName>
</protein>
<evidence type="ECO:0000313" key="5">
    <source>
        <dbReference type="EMBL" id="GAB0134288.1"/>
    </source>
</evidence>
<proteinExistence type="inferred from homology"/>
<dbReference type="PROSITE" id="PS51257">
    <property type="entry name" value="PROKAR_LIPOPROTEIN"/>
    <property type="match status" value="1"/>
</dbReference>
<dbReference type="Pfam" id="PF00135">
    <property type="entry name" value="COesterase"/>
    <property type="match status" value="1"/>
</dbReference>
<dbReference type="InterPro" id="IPR050309">
    <property type="entry name" value="Type-B_Carboxylest/Lipase"/>
</dbReference>
<dbReference type="InterPro" id="IPR029058">
    <property type="entry name" value="AB_hydrolase_fold"/>
</dbReference>
<evidence type="ECO:0000256" key="1">
    <source>
        <dbReference type="ARBA" id="ARBA00005964"/>
    </source>
</evidence>
<evidence type="ECO:0000259" key="4">
    <source>
        <dbReference type="Pfam" id="PF00135"/>
    </source>
</evidence>
<dbReference type="InterPro" id="IPR002018">
    <property type="entry name" value="CarbesteraseB"/>
</dbReference>
<gene>
    <name evidence="5" type="primary">g2666</name>
    <name evidence="5" type="ORF">EsDP_00002666</name>
</gene>
<dbReference type="SUPFAM" id="SSF53474">
    <property type="entry name" value="alpha/beta-Hydrolases"/>
    <property type="match status" value="1"/>
</dbReference>
<dbReference type="Proteomes" id="UP001562357">
    <property type="component" value="Unassembled WGS sequence"/>
</dbReference>
<keyword evidence="3" id="KW-0732">Signal</keyword>
<evidence type="ECO:0000313" key="6">
    <source>
        <dbReference type="Proteomes" id="UP001562357"/>
    </source>
</evidence>
<dbReference type="PANTHER" id="PTHR11559">
    <property type="entry name" value="CARBOXYLESTERASE"/>
    <property type="match status" value="1"/>
</dbReference>
<comment type="similarity">
    <text evidence="1 3">Belongs to the type-B carboxylesterase/lipase family.</text>
</comment>
<feature type="signal peptide" evidence="3">
    <location>
        <begin position="1"/>
        <end position="21"/>
    </location>
</feature>
<feature type="chain" id="PRO_5044978409" description="Carboxylic ester hydrolase" evidence="3">
    <location>
        <begin position="22"/>
        <end position="557"/>
    </location>
</feature>
<evidence type="ECO:0000256" key="3">
    <source>
        <dbReference type="RuleBase" id="RU361235"/>
    </source>
</evidence>
<evidence type="ECO:0000256" key="2">
    <source>
        <dbReference type="ARBA" id="ARBA00022801"/>
    </source>
</evidence>
<reference evidence="6" key="1">
    <citation type="submission" date="2024-06" db="EMBL/GenBank/DDBJ databases">
        <title>Draft Genome Sequences of Epichloe bromicola Strains Isolated from Elymus ciliaris.</title>
        <authorList>
            <consortium name="Epichloe bromicola genome sequencing consortium"/>
            <person name="Miura A."/>
            <person name="Imano S."/>
            <person name="Ashida A."/>
            <person name="Sato I."/>
            <person name="Chiba S."/>
            <person name="Tanaka A."/>
            <person name="Camagna M."/>
            <person name="Takemoto D."/>
        </authorList>
    </citation>
    <scope>NUCLEOTIDE SEQUENCE [LARGE SCALE GENOMIC DNA]</scope>
    <source>
        <strain evidence="6">DP</strain>
    </source>
</reference>
<organism evidence="5 6">
    <name type="scientific">Epichloe bromicola</name>
    <dbReference type="NCBI Taxonomy" id="79588"/>
    <lineage>
        <taxon>Eukaryota</taxon>
        <taxon>Fungi</taxon>
        <taxon>Dikarya</taxon>
        <taxon>Ascomycota</taxon>
        <taxon>Pezizomycotina</taxon>
        <taxon>Sordariomycetes</taxon>
        <taxon>Hypocreomycetidae</taxon>
        <taxon>Hypocreales</taxon>
        <taxon>Clavicipitaceae</taxon>
        <taxon>Epichloe</taxon>
    </lineage>
</organism>
<keyword evidence="6" id="KW-1185">Reference proteome</keyword>
<dbReference type="EC" id="3.1.1.-" evidence="3"/>
<sequence length="557" mass="60724">MGPKKWLILLGSLHAAAAAAAAACAASSAPVPDGSAQGADKVAVEFSRGSVIGKVFQGRESFNAIPYAEPPVGDLRLRPPQRFSGRLEKLDGTGQAAECPQMYGKSLEKPAGQEDCLTLNVERPSGTRAGDKLPVLLWIFGGAFTFGGSHLYNAANLYATALPQNQPFVFVAVNYRLNGFGFLPGREVLQDGAANLGLLDQRLGLQWVADNIAAFGGDPDKVTIWGESAGSISVMDQMLLFKGNATYKGRSLFRGAIMNSGSIIPADPVDCPKAQAVYNRVVLRAGCRGSENTLQCLRRLPFTRFYNAVASEPAVLSYNALALSYLPRPDGKVLTASPDNQGLAGDFHAVPTIIGDLEDEGTIFALFQKNLTTPQLVVDYLSERYFSHATKDQIKALLKTYSSNPSDGSPFRTGSENEIYPGYKRLAALLGDLVFTLTRRLLLTLASVVKPDMPTWSYLASYNHGTPILGTFHIADVKELFYNERPSQSVKDGRTYYFNFLHNQDPNIGVSGLANWPKWVQGNKLMWFKDDTTELLNDDFRSDSANFILNNKDILHF</sequence>
<feature type="domain" description="Carboxylesterase type B" evidence="4">
    <location>
        <begin position="43"/>
        <end position="529"/>
    </location>
</feature>